<name>A0ABN9M720_9NEOB</name>
<evidence type="ECO:0008006" key="4">
    <source>
        <dbReference type="Google" id="ProtNLM"/>
    </source>
</evidence>
<feature type="chain" id="PRO_5045783955" description="Secreted protein" evidence="1">
    <location>
        <begin position="22"/>
        <end position="100"/>
    </location>
</feature>
<evidence type="ECO:0000313" key="2">
    <source>
        <dbReference type="EMBL" id="CAJ0960615.1"/>
    </source>
</evidence>
<comment type="caution">
    <text evidence="2">The sequence shown here is derived from an EMBL/GenBank/DDBJ whole genome shotgun (WGS) entry which is preliminary data.</text>
</comment>
<evidence type="ECO:0000256" key="1">
    <source>
        <dbReference type="SAM" id="SignalP"/>
    </source>
</evidence>
<reference evidence="2" key="1">
    <citation type="submission" date="2023-07" db="EMBL/GenBank/DDBJ databases">
        <authorList>
            <person name="Stuckert A."/>
        </authorList>
    </citation>
    <scope>NUCLEOTIDE SEQUENCE</scope>
</reference>
<organism evidence="2 3">
    <name type="scientific">Ranitomeya imitator</name>
    <name type="common">mimic poison frog</name>
    <dbReference type="NCBI Taxonomy" id="111125"/>
    <lineage>
        <taxon>Eukaryota</taxon>
        <taxon>Metazoa</taxon>
        <taxon>Chordata</taxon>
        <taxon>Craniata</taxon>
        <taxon>Vertebrata</taxon>
        <taxon>Euteleostomi</taxon>
        <taxon>Amphibia</taxon>
        <taxon>Batrachia</taxon>
        <taxon>Anura</taxon>
        <taxon>Neobatrachia</taxon>
        <taxon>Hyloidea</taxon>
        <taxon>Dendrobatidae</taxon>
        <taxon>Dendrobatinae</taxon>
        <taxon>Ranitomeya</taxon>
    </lineage>
</organism>
<accession>A0ABN9M720</accession>
<keyword evidence="3" id="KW-1185">Reference proteome</keyword>
<dbReference type="Proteomes" id="UP001176940">
    <property type="component" value="Unassembled WGS sequence"/>
</dbReference>
<protein>
    <recommendedName>
        <fullName evidence="4">Secreted protein</fullName>
    </recommendedName>
</protein>
<gene>
    <name evidence="2" type="ORF">RIMI_LOCUS17372636</name>
</gene>
<sequence length="100" mass="10951">MQSSPGVLAVCSFLLLPWVCGDAIKLALALMQITSPNYQLCIRENGDRPAPQNNGTGNPFPKKSLEVVDIVGSRLVLYICAGSWFVAVSECKYLEELMLF</sequence>
<keyword evidence="1" id="KW-0732">Signal</keyword>
<feature type="signal peptide" evidence="1">
    <location>
        <begin position="1"/>
        <end position="21"/>
    </location>
</feature>
<proteinExistence type="predicted"/>
<dbReference type="EMBL" id="CAUEEQ010050521">
    <property type="protein sequence ID" value="CAJ0960615.1"/>
    <property type="molecule type" value="Genomic_DNA"/>
</dbReference>
<evidence type="ECO:0000313" key="3">
    <source>
        <dbReference type="Proteomes" id="UP001176940"/>
    </source>
</evidence>